<accession>A0A0S4JB41</accession>
<evidence type="ECO:0000313" key="1">
    <source>
        <dbReference type="EMBL" id="CUG88697.1"/>
    </source>
</evidence>
<keyword evidence="1" id="KW-0812">Transmembrane</keyword>
<dbReference type="OrthoDB" id="276565at2759"/>
<protein>
    <submittedName>
        <fullName evidence="1">Transmembrane protein, putative</fullName>
    </submittedName>
</protein>
<dbReference type="VEuPathDB" id="TriTrypDB:BSAL_16835"/>
<dbReference type="Proteomes" id="UP000051952">
    <property type="component" value="Unassembled WGS sequence"/>
</dbReference>
<sequence length="186" mass="20481">MFSKKPNTKMQSDAEKQQQAVTTANALISEGRSKLRGPLETHQKVATSTYWTYGYMGGTMMTTMAGCLVAGNKIQLLRSYASWIALAVGYYGGKSIHGLHNAYNVSNVVKVLDVNIEEMKRLDAKHGATVSLYGKEAQALLKMKIELQPLSSEAQEHAHKVAAASSMTIDDRAEELIAAFERRKKQ</sequence>
<organism evidence="1 2">
    <name type="scientific">Bodo saltans</name>
    <name type="common">Flagellated protozoan</name>
    <dbReference type="NCBI Taxonomy" id="75058"/>
    <lineage>
        <taxon>Eukaryota</taxon>
        <taxon>Discoba</taxon>
        <taxon>Euglenozoa</taxon>
        <taxon>Kinetoplastea</taxon>
        <taxon>Metakinetoplastina</taxon>
        <taxon>Eubodonida</taxon>
        <taxon>Bodonidae</taxon>
        <taxon>Bodo</taxon>
    </lineage>
</organism>
<keyword evidence="2" id="KW-1185">Reference proteome</keyword>
<keyword evidence="1" id="KW-0472">Membrane</keyword>
<dbReference type="EMBL" id="CYKH01001668">
    <property type="protein sequence ID" value="CUG88697.1"/>
    <property type="molecule type" value="Genomic_DNA"/>
</dbReference>
<name>A0A0S4JB41_BODSA</name>
<gene>
    <name evidence="1" type="ORF">BSAL_16835</name>
</gene>
<proteinExistence type="predicted"/>
<dbReference type="AlphaFoldDB" id="A0A0S4JB41"/>
<evidence type="ECO:0000313" key="2">
    <source>
        <dbReference type="Proteomes" id="UP000051952"/>
    </source>
</evidence>
<dbReference type="OMA" id="NSNYWFY"/>
<reference evidence="2" key="1">
    <citation type="submission" date="2015-09" db="EMBL/GenBank/DDBJ databases">
        <authorList>
            <consortium name="Pathogen Informatics"/>
        </authorList>
    </citation>
    <scope>NUCLEOTIDE SEQUENCE [LARGE SCALE GENOMIC DNA]</scope>
    <source>
        <strain evidence="2">Lake Konstanz</strain>
    </source>
</reference>